<accession>A0ABS7QLL4</accession>
<evidence type="ECO:0000259" key="3">
    <source>
        <dbReference type="Pfam" id="PF01645"/>
    </source>
</evidence>
<feature type="compositionally biased region" description="Acidic residues" evidence="2">
    <location>
        <begin position="245"/>
        <end position="255"/>
    </location>
</feature>
<dbReference type="PANTHER" id="PTHR43819">
    <property type="entry name" value="ARCHAEAL-TYPE GLUTAMATE SYNTHASE [NADPH]"/>
    <property type="match status" value="1"/>
</dbReference>
<comment type="similarity">
    <text evidence="1">Belongs to the glutamate synthase family.</text>
</comment>
<proteinExistence type="inferred from homology"/>
<evidence type="ECO:0000313" key="4">
    <source>
        <dbReference type="EMBL" id="MBY8882689.1"/>
    </source>
</evidence>
<dbReference type="Pfam" id="PF01645">
    <property type="entry name" value="Glu_synthase"/>
    <property type="match status" value="1"/>
</dbReference>
<feature type="domain" description="Glutamate synthase" evidence="3">
    <location>
        <begin position="285"/>
        <end position="400"/>
    </location>
</feature>
<dbReference type="Proteomes" id="UP000778578">
    <property type="component" value="Unassembled WGS sequence"/>
</dbReference>
<reference evidence="4 5" key="1">
    <citation type="submission" date="2021-08" db="EMBL/GenBank/DDBJ databases">
        <title>WGS of actinomycetes from Thailand.</title>
        <authorList>
            <person name="Thawai C."/>
        </authorList>
    </citation>
    <scope>NUCLEOTIDE SEQUENCE [LARGE SCALE GENOMIC DNA]</scope>
    <source>
        <strain evidence="4 5">PLK6-54</strain>
    </source>
</reference>
<dbReference type="Gene3D" id="3.20.20.70">
    <property type="entry name" value="Aldolase class I"/>
    <property type="match status" value="1"/>
</dbReference>
<evidence type="ECO:0000256" key="2">
    <source>
        <dbReference type="SAM" id="MobiDB-lite"/>
    </source>
</evidence>
<dbReference type="InterPro" id="IPR002932">
    <property type="entry name" value="Glu_synthdom"/>
</dbReference>
<feature type="region of interest" description="Disordered" evidence="2">
    <location>
        <begin position="243"/>
        <end position="274"/>
    </location>
</feature>
<evidence type="ECO:0000256" key="1">
    <source>
        <dbReference type="ARBA" id="ARBA00009716"/>
    </source>
</evidence>
<gene>
    <name evidence="4" type="ORF">K7862_34380</name>
</gene>
<protein>
    <submittedName>
        <fullName evidence="4">Alpha-hydroxy-acid oxidizing protein</fullName>
    </submittedName>
</protein>
<dbReference type="SUPFAM" id="SSF51395">
    <property type="entry name" value="FMN-linked oxidoreductases"/>
    <property type="match status" value="1"/>
</dbReference>
<comment type="caution">
    <text evidence="4">The sequence shown here is derived from an EMBL/GenBank/DDBJ whole genome shotgun (WGS) entry which is preliminary data.</text>
</comment>
<dbReference type="EMBL" id="JAINZZ010000082">
    <property type="protein sequence ID" value="MBY8882689.1"/>
    <property type="molecule type" value="Genomic_DNA"/>
</dbReference>
<dbReference type="PANTHER" id="PTHR43819:SF1">
    <property type="entry name" value="ARCHAEAL-TYPE GLUTAMATE SYNTHASE [NADPH]"/>
    <property type="match status" value="1"/>
</dbReference>
<dbReference type="InterPro" id="IPR013785">
    <property type="entry name" value="Aldolase_TIM"/>
</dbReference>
<organism evidence="4 5">
    <name type="scientific">Actinacidiphila acidipaludis</name>
    <dbReference type="NCBI Taxonomy" id="2873382"/>
    <lineage>
        <taxon>Bacteria</taxon>
        <taxon>Bacillati</taxon>
        <taxon>Actinomycetota</taxon>
        <taxon>Actinomycetes</taxon>
        <taxon>Kitasatosporales</taxon>
        <taxon>Streptomycetaceae</taxon>
        <taxon>Actinacidiphila</taxon>
    </lineage>
</organism>
<evidence type="ECO:0000313" key="5">
    <source>
        <dbReference type="Proteomes" id="UP000778578"/>
    </source>
</evidence>
<keyword evidence="5" id="KW-1185">Reference proteome</keyword>
<dbReference type="RefSeq" id="WP_222969208.1">
    <property type="nucleotide sequence ID" value="NZ_JAINZZ010000082.1"/>
</dbReference>
<name>A0ABS7QLL4_9ACTN</name>
<sequence>MTGLHADGFPEAAVRARARRGTAEVFPAAGSYGSRLFGAGAGTPDAGAAPHGPGDGLDRARLVPPVFMPRRLEKLIDLGREPLHDDVDLRTALGGFTSELPLYLSAFGSTRAGSGDLAIAASRQAARLGIPMVIGENMVPVHGYRGGAERSALLARIAAYVAEVPDGVGGLVVQQSTEDADGEVWNLLYSDPATRPLLDSGRLAFELKTGQGAKPGLGGMTVVGRAEAAALAGRFAVRDVLGATEESDESGEPDESAGSGGSGTSPAPGTSPLLLRCATPGTFTQEILRQQIRFMRNNYPRARTWVKFHPGRDVAEAAAVAWAAGADAVTVDGAEGGTGWAPLVLMDAAGLDLAECLRRIGRPAGCLLASGRMWEGGRAVKALTLGATAVGLGRAALLAVDEDPDNGLVRLVAALALEARLLISALGQYRAADVGPDDVWWSDGSAAPAAPTAPGVTR</sequence>